<reference evidence="9 10" key="1">
    <citation type="submission" date="2013-07" db="EMBL/GenBank/DDBJ databases">
        <authorList>
            <person name="Stoco P.H."/>
            <person name="Wagner G."/>
            <person name="Gerber A."/>
            <person name="Zaha A."/>
            <person name="Thompson C."/>
            <person name="Bartholomeu D.C."/>
            <person name="Luckemeyer D.D."/>
            <person name="Bahia D."/>
            <person name="Loreto E."/>
            <person name="Prestes E.B."/>
            <person name="Lima F.M."/>
            <person name="Rodrigues-Luiz G."/>
            <person name="Vallejo G.A."/>
            <person name="Filho J.F."/>
            <person name="Monteiro K.M."/>
            <person name="Tyler K.M."/>
            <person name="de Almeida L.G."/>
            <person name="Ortiz M.F."/>
            <person name="Siervo M.A."/>
            <person name="de Moraes M.H."/>
            <person name="Cunha O.L."/>
            <person name="Mendonca-Neto R."/>
            <person name="Silva R."/>
            <person name="Teixeira S.M."/>
            <person name="Murta S.M."/>
            <person name="Sincero T.C."/>
            <person name="Mendes T.A."/>
            <person name="Urmenyi T.P."/>
            <person name="Silva V.G."/>
            <person name="da Rocha W.D."/>
            <person name="Andersson B."/>
            <person name="Romanha A.J."/>
            <person name="Steindel M."/>
            <person name="de Vasconcelos A.T."/>
            <person name="Grisard E.C."/>
        </authorList>
    </citation>
    <scope>NUCLEOTIDE SEQUENCE [LARGE SCALE GENOMIC DNA]</scope>
    <source>
        <strain evidence="9 10">SC58</strain>
    </source>
</reference>
<comment type="caution">
    <text evidence="9">The sequence shown here is derived from an EMBL/GenBank/DDBJ whole genome shotgun (WGS) entry which is preliminary data.</text>
</comment>
<proteinExistence type="inferred from homology"/>
<feature type="region of interest" description="Disordered" evidence="7">
    <location>
        <begin position="542"/>
        <end position="583"/>
    </location>
</feature>
<dbReference type="PANTHER" id="PTHR22781:SF12">
    <property type="entry name" value="AP-3 COMPLEX SUBUNIT DELTA-1"/>
    <property type="match status" value="1"/>
</dbReference>
<dbReference type="GO" id="GO:0006623">
    <property type="term" value="P:protein targeting to vacuole"/>
    <property type="evidence" value="ECO:0007669"/>
    <property type="project" value="TreeGrafter"/>
</dbReference>
<name>A0A061J568_TRYRA</name>
<dbReference type="GO" id="GO:0010008">
    <property type="term" value="C:endosome membrane"/>
    <property type="evidence" value="ECO:0007669"/>
    <property type="project" value="TreeGrafter"/>
</dbReference>
<evidence type="ECO:0000259" key="8">
    <source>
        <dbReference type="Pfam" id="PF01602"/>
    </source>
</evidence>
<feature type="compositionally biased region" description="Acidic residues" evidence="7">
    <location>
        <begin position="316"/>
        <end position="329"/>
    </location>
</feature>
<comment type="similarity">
    <text evidence="2">Belongs to the adaptor complexes large subunit family.</text>
</comment>
<keyword evidence="10" id="KW-1185">Reference proteome</keyword>
<dbReference type="Gene3D" id="1.25.10.10">
    <property type="entry name" value="Leucine-rich Repeat Variant"/>
    <property type="match status" value="1"/>
</dbReference>
<evidence type="ECO:0000256" key="5">
    <source>
        <dbReference type="ARBA" id="ARBA00022927"/>
    </source>
</evidence>
<evidence type="ECO:0000313" key="10">
    <source>
        <dbReference type="Proteomes" id="UP000031737"/>
    </source>
</evidence>
<evidence type="ECO:0000256" key="1">
    <source>
        <dbReference type="ARBA" id="ARBA00004308"/>
    </source>
</evidence>
<feature type="domain" description="Clathrin/coatomer adaptor adaptin-like N-terminal" evidence="8">
    <location>
        <begin position="2"/>
        <end position="174"/>
    </location>
</feature>
<dbReference type="GO" id="GO:0006896">
    <property type="term" value="P:Golgi to vacuole transport"/>
    <property type="evidence" value="ECO:0007669"/>
    <property type="project" value="TreeGrafter"/>
</dbReference>
<keyword evidence="4" id="KW-0677">Repeat</keyword>
<gene>
    <name evidence="9" type="ORF">TRSC58_02263</name>
</gene>
<dbReference type="SUPFAM" id="SSF48371">
    <property type="entry name" value="ARM repeat"/>
    <property type="match status" value="1"/>
</dbReference>
<organism evidence="9 10">
    <name type="scientific">Trypanosoma rangeli SC58</name>
    <dbReference type="NCBI Taxonomy" id="429131"/>
    <lineage>
        <taxon>Eukaryota</taxon>
        <taxon>Discoba</taxon>
        <taxon>Euglenozoa</taxon>
        <taxon>Kinetoplastea</taxon>
        <taxon>Metakinetoplastina</taxon>
        <taxon>Trypanosomatida</taxon>
        <taxon>Trypanosomatidae</taxon>
        <taxon>Trypanosoma</taxon>
        <taxon>Herpetosoma</taxon>
    </lineage>
</organism>
<dbReference type="AlphaFoldDB" id="A0A061J568"/>
<sequence length="774" mass="86007">MDVTIRRKALELLQGLVTKKNIVPTINSMMERCVRSSPDEDWSNRIIATVIEVAQTNDYSMLQDFEWYFGVLLDISLVNLTCYQHGTLVQRELVTVLARVNAVRQFGVQSISELLCNSTLLNCDATRSTQWEIIKAAAFLCGEYPYWLRDKRLTCERLLSNHISAMHPEVQVACVAAVGKIAAYTHQPCPRHLALSHGEEELSLPDDPVTDAELLAVILAQRVKEKENDGGDEDTKPEECAGLQLFCHSVYPDVQERAQLVFYHVLTNPDVGPSLYVEELLSVAVGAQAAVVPPEDLDLDEPFCAPLPPLLRLSDSDDEGNTDGEDDELGFLGSGTAKRQRRQEEERHGEVAAFYIKGMTRTREELPTDVQVETVAAAPPQSHSVSSYLPHKTHSINRELSRPSNYVAAASTRRPKEEVEEDEATKKFRNVDVTRALTADEKLPETLPYTQLLQFRTSAADEKEEVQAAEAAAAAAFDPVVLLEERYLRVTAYVESCHVRKEGILLAFDVEVSNLASSSSTYDVRLCIQYDEDNFTQQGVRLESRDANDANNNNKINKNRNRGDKKNNKSGDPNQKQEEVVVEESGENSFVGVGVAERVKGSTAVRRKLGVRFLSQLPASLVKPLTLNLTYTRGKKPVTATLQLPLCYPYFAKVPKDITPTEFRETILGKFLVAAPLVTGLVGVNLSRVPLALPLILPKLRLRTVEVFRDITSFYGVLHARKSTAENAHVAVLLREEAVEEGRKGVSIAVKAHQTCLAESLVQEIASRMMQEAS</sequence>
<dbReference type="Pfam" id="PF01602">
    <property type="entry name" value="Adaptin_N"/>
    <property type="match status" value="1"/>
</dbReference>
<dbReference type="Proteomes" id="UP000031737">
    <property type="component" value="Unassembled WGS sequence"/>
</dbReference>
<dbReference type="PANTHER" id="PTHR22781">
    <property type="entry name" value="DELTA ADAPTIN-RELATED"/>
    <property type="match status" value="1"/>
</dbReference>
<dbReference type="EMBL" id="AUPL01002263">
    <property type="protein sequence ID" value="ESL10009.1"/>
    <property type="molecule type" value="Genomic_DNA"/>
</dbReference>
<keyword evidence="6" id="KW-0472">Membrane</keyword>
<keyword evidence="5" id="KW-0653">Protein transport</keyword>
<dbReference type="InterPro" id="IPR002553">
    <property type="entry name" value="Clathrin/coatomer_adapt-like_N"/>
</dbReference>
<evidence type="ECO:0000313" key="9">
    <source>
        <dbReference type="EMBL" id="ESL10009.1"/>
    </source>
</evidence>
<dbReference type="GO" id="GO:0030123">
    <property type="term" value="C:AP-3 adaptor complex"/>
    <property type="evidence" value="ECO:0007669"/>
    <property type="project" value="InterPro"/>
</dbReference>
<evidence type="ECO:0000256" key="4">
    <source>
        <dbReference type="ARBA" id="ARBA00022737"/>
    </source>
</evidence>
<dbReference type="InterPro" id="IPR011989">
    <property type="entry name" value="ARM-like"/>
</dbReference>
<comment type="subcellular location">
    <subcellularLocation>
        <location evidence="1">Endomembrane system</location>
    </subcellularLocation>
</comment>
<accession>A0A061J568</accession>
<protein>
    <submittedName>
        <fullName evidence="9">Delta-adaptin</fullName>
    </submittedName>
</protein>
<evidence type="ECO:0000256" key="6">
    <source>
        <dbReference type="ARBA" id="ARBA00023136"/>
    </source>
</evidence>
<keyword evidence="3" id="KW-0813">Transport</keyword>
<feature type="region of interest" description="Disordered" evidence="7">
    <location>
        <begin position="312"/>
        <end position="348"/>
    </location>
</feature>
<evidence type="ECO:0000256" key="3">
    <source>
        <dbReference type="ARBA" id="ARBA00022448"/>
    </source>
</evidence>
<dbReference type="InterPro" id="IPR016024">
    <property type="entry name" value="ARM-type_fold"/>
</dbReference>
<dbReference type="OrthoDB" id="10264595at2759"/>
<evidence type="ECO:0000256" key="7">
    <source>
        <dbReference type="SAM" id="MobiDB-lite"/>
    </source>
</evidence>
<evidence type="ECO:0000256" key="2">
    <source>
        <dbReference type="ARBA" id="ARBA00006613"/>
    </source>
</evidence>
<feature type="compositionally biased region" description="Basic and acidic residues" evidence="7">
    <location>
        <begin position="561"/>
        <end position="579"/>
    </location>
</feature>
<dbReference type="VEuPathDB" id="TriTrypDB:TRSC58_02263"/>
<dbReference type="InterPro" id="IPR017105">
    <property type="entry name" value="AP3_complex_dsu"/>
</dbReference>